<name>A0A1Y3GHM4_9EURY</name>
<dbReference type="SMART" id="SM00507">
    <property type="entry name" value="HNHc"/>
    <property type="match status" value="1"/>
</dbReference>
<organism evidence="4 5">
    <name type="scientific">Methanonatronarchaeum thermophilum</name>
    <dbReference type="NCBI Taxonomy" id="1927129"/>
    <lineage>
        <taxon>Archaea</taxon>
        <taxon>Methanobacteriati</taxon>
        <taxon>Methanobacteriota</taxon>
        <taxon>Methanonatronarchaeia</taxon>
        <taxon>Methanonatronarchaeales</taxon>
        <taxon>Methanonatronarchaeaceae</taxon>
        <taxon>Methanonatronarchaeum</taxon>
    </lineage>
</organism>
<dbReference type="GO" id="GO:0003676">
    <property type="term" value="F:nucleic acid binding"/>
    <property type="evidence" value="ECO:0007669"/>
    <property type="project" value="InterPro"/>
</dbReference>
<dbReference type="CDD" id="cd00085">
    <property type="entry name" value="HNHc"/>
    <property type="match status" value="1"/>
</dbReference>
<feature type="region of interest" description="Disordered" evidence="1">
    <location>
        <begin position="72"/>
        <end position="93"/>
    </location>
</feature>
<gene>
    <name evidence="4" type="ORF">AMET1_0537</name>
</gene>
<comment type="caution">
    <text evidence="4">The sequence shown here is derived from an EMBL/GenBank/DDBJ whole genome shotgun (WGS) entry which is preliminary data.</text>
</comment>
<feature type="domain" description="HNH nuclease" evidence="3">
    <location>
        <begin position="93"/>
        <end position="144"/>
    </location>
</feature>
<dbReference type="Gene3D" id="1.10.30.50">
    <property type="match status" value="1"/>
</dbReference>
<keyword evidence="4" id="KW-0255">Endonuclease</keyword>
<keyword evidence="2" id="KW-0812">Transmembrane</keyword>
<dbReference type="GO" id="GO:0008270">
    <property type="term" value="F:zinc ion binding"/>
    <property type="evidence" value="ECO:0007669"/>
    <property type="project" value="InterPro"/>
</dbReference>
<sequence>MSDDGRGLPPLGLLLFFLIGAFVMFQAMDGFDLTALIGLIFLGGAVGMTGYIYYNVKNEGVKDTVNWLLGSKQDTGGGNSDSSSKVPPPSENLKNELYFERADQKCEWCEEHTDYPEVHHIKPRAEGGSNDTSNLIVLCRNCHGKADRNAISRNKLNYKVKKQMEDY</sequence>
<dbReference type="EMBL" id="MRZU01000003">
    <property type="protein sequence ID" value="OUJ18886.1"/>
    <property type="molecule type" value="Genomic_DNA"/>
</dbReference>
<keyword evidence="2" id="KW-0472">Membrane</keyword>
<dbReference type="RefSeq" id="WP_201721247.1">
    <property type="nucleotide sequence ID" value="NZ_MRZU01000003.1"/>
</dbReference>
<dbReference type="GO" id="GO:0004519">
    <property type="term" value="F:endonuclease activity"/>
    <property type="evidence" value="ECO:0007669"/>
    <property type="project" value="UniProtKB-KW"/>
</dbReference>
<dbReference type="InterPro" id="IPR003615">
    <property type="entry name" value="HNH_nuc"/>
</dbReference>
<dbReference type="Proteomes" id="UP000195137">
    <property type="component" value="Unassembled WGS sequence"/>
</dbReference>
<dbReference type="AlphaFoldDB" id="A0A1Y3GHM4"/>
<dbReference type="OrthoDB" id="11472at2157"/>
<feature type="transmembrane region" description="Helical" evidence="2">
    <location>
        <begin position="7"/>
        <end position="27"/>
    </location>
</feature>
<dbReference type="Pfam" id="PF01844">
    <property type="entry name" value="HNH"/>
    <property type="match status" value="1"/>
</dbReference>
<feature type="transmembrane region" description="Helical" evidence="2">
    <location>
        <begin position="33"/>
        <end position="54"/>
    </location>
</feature>
<evidence type="ECO:0000256" key="2">
    <source>
        <dbReference type="SAM" id="Phobius"/>
    </source>
</evidence>
<keyword evidence="2" id="KW-1133">Transmembrane helix</keyword>
<accession>A0A1Y3GHM4</accession>
<proteinExistence type="predicted"/>
<keyword evidence="4" id="KW-0540">Nuclease</keyword>
<reference evidence="4 5" key="1">
    <citation type="submission" date="2016-12" db="EMBL/GenBank/DDBJ databases">
        <title>Discovery of methanogenic haloarchaea.</title>
        <authorList>
            <person name="Sorokin D.Y."/>
            <person name="Makarova K.S."/>
            <person name="Abbas B."/>
            <person name="Ferrer M."/>
            <person name="Golyshin P.N."/>
        </authorList>
    </citation>
    <scope>NUCLEOTIDE SEQUENCE [LARGE SCALE GENOMIC DNA]</scope>
    <source>
        <strain evidence="4">AMET1</strain>
    </source>
</reference>
<keyword evidence="5" id="KW-1185">Reference proteome</keyword>
<evidence type="ECO:0000313" key="4">
    <source>
        <dbReference type="EMBL" id="OUJ18886.1"/>
    </source>
</evidence>
<keyword evidence="4" id="KW-0378">Hydrolase</keyword>
<evidence type="ECO:0000256" key="1">
    <source>
        <dbReference type="SAM" id="MobiDB-lite"/>
    </source>
</evidence>
<evidence type="ECO:0000313" key="5">
    <source>
        <dbReference type="Proteomes" id="UP000195137"/>
    </source>
</evidence>
<dbReference type="InterPro" id="IPR002711">
    <property type="entry name" value="HNH"/>
</dbReference>
<evidence type="ECO:0000259" key="3">
    <source>
        <dbReference type="SMART" id="SM00507"/>
    </source>
</evidence>
<protein>
    <submittedName>
        <fullName evidence="4">Restriction endonuclease HNH family</fullName>
    </submittedName>
</protein>